<dbReference type="EMBL" id="JRPR02000001">
    <property type="protein sequence ID" value="TLD97230.1"/>
    <property type="molecule type" value="Genomic_DNA"/>
</dbReference>
<dbReference type="OrthoDB" id="9813938at2"/>
<dbReference type="GO" id="GO:0006450">
    <property type="term" value="P:regulation of translational fidelity"/>
    <property type="evidence" value="ECO:0007669"/>
    <property type="project" value="InterPro"/>
</dbReference>
<dbReference type="HAMAP" id="MF_00122">
    <property type="entry name" value="GatC"/>
    <property type="match status" value="1"/>
</dbReference>
<dbReference type="Pfam" id="PF02686">
    <property type="entry name" value="GatC"/>
    <property type="match status" value="1"/>
</dbReference>
<gene>
    <name evidence="1 2" type="primary">gatC</name>
    <name evidence="2" type="ORF">LS71_000245</name>
</gene>
<dbReference type="GO" id="GO:0005524">
    <property type="term" value="F:ATP binding"/>
    <property type="evidence" value="ECO:0007669"/>
    <property type="project" value="UniProtKB-KW"/>
</dbReference>
<dbReference type="GO" id="GO:0006412">
    <property type="term" value="P:translation"/>
    <property type="evidence" value="ECO:0007669"/>
    <property type="project" value="UniProtKB-UniRule"/>
</dbReference>
<comment type="catalytic activity">
    <reaction evidence="1">
        <text>L-glutamyl-tRNA(Gln) + L-glutamine + ATP + H2O = L-glutaminyl-tRNA(Gln) + L-glutamate + ADP + phosphate + H(+)</text>
        <dbReference type="Rhea" id="RHEA:17521"/>
        <dbReference type="Rhea" id="RHEA-COMP:9681"/>
        <dbReference type="Rhea" id="RHEA-COMP:9684"/>
        <dbReference type="ChEBI" id="CHEBI:15377"/>
        <dbReference type="ChEBI" id="CHEBI:15378"/>
        <dbReference type="ChEBI" id="CHEBI:29985"/>
        <dbReference type="ChEBI" id="CHEBI:30616"/>
        <dbReference type="ChEBI" id="CHEBI:43474"/>
        <dbReference type="ChEBI" id="CHEBI:58359"/>
        <dbReference type="ChEBI" id="CHEBI:78520"/>
        <dbReference type="ChEBI" id="CHEBI:78521"/>
        <dbReference type="ChEBI" id="CHEBI:456216"/>
    </reaction>
</comment>
<keyword evidence="1" id="KW-0067">ATP-binding</keyword>
<keyword evidence="1" id="KW-0436">Ligase</keyword>
<dbReference type="GO" id="GO:0016740">
    <property type="term" value="F:transferase activity"/>
    <property type="evidence" value="ECO:0007669"/>
    <property type="project" value="UniProtKB-KW"/>
</dbReference>
<keyword evidence="3" id="KW-1185">Reference proteome</keyword>
<proteinExistence type="inferred from homology"/>
<keyword evidence="1" id="KW-0648">Protein biosynthesis</keyword>
<dbReference type="InterPro" id="IPR003837">
    <property type="entry name" value="GatC"/>
</dbReference>
<keyword evidence="1" id="KW-0547">Nucleotide-binding</keyword>
<sequence length="95" mass="10596">MRIDDTLLNKLERLSMLHIDETKRVATQEQLSEILGFVENIASITDRLDKKDTSDYALGTPLRADVVVGSCVGKDVLAHAPQAEDNFFIVPKIIE</sequence>
<dbReference type="NCBIfam" id="TIGR00135">
    <property type="entry name" value="gatC"/>
    <property type="match status" value="1"/>
</dbReference>
<keyword evidence="2" id="KW-0808">Transferase</keyword>
<dbReference type="AlphaFoldDB" id="A0A4U8TBD1"/>
<comment type="similarity">
    <text evidence="1">Belongs to the GatC family.</text>
</comment>
<name>A0A4U8TBD1_9HELI</name>
<evidence type="ECO:0000313" key="2">
    <source>
        <dbReference type="EMBL" id="TLD97230.1"/>
    </source>
</evidence>
<dbReference type="GO" id="GO:0050566">
    <property type="term" value="F:asparaginyl-tRNA synthase (glutamine-hydrolyzing) activity"/>
    <property type="evidence" value="ECO:0007669"/>
    <property type="project" value="RHEA"/>
</dbReference>
<dbReference type="RefSeq" id="WP_034352642.1">
    <property type="nucleotide sequence ID" value="NZ_JRPR02000001.1"/>
</dbReference>
<evidence type="ECO:0000313" key="3">
    <source>
        <dbReference type="Proteomes" id="UP000029733"/>
    </source>
</evidence>
<dbReference type="EC" id="6.3.5.-" evidence="1"/>
<comment type="caution">
    <text evidence="2">The sequence shown here is derived from an EMBL/GenBank/DDBJ whole genome shotgun (WGS) entry which is preliminary data.</text>
</comment>
<comment type="function">
    <text evidence="1">Allows the formation of correctly charged Asn-tRNA(Asn) or Gln-tRNA(Gln) through the transamidation of misacylated Asp-tRNA(Asn) or Glu-tRNA(Gln) in organisms which lack either or both of asparaginyl-tRNA or glutaminyl-tRNA synthetases. The reaction takes place in the presence of glutamine and ATP through an activated phospho-Asp-tRNA(Asn) or phospho-Glu-tRNA(Gln).</text>
</comment>
<comment type="subunit">
    <text evidence="1">Heterotrimer of A, B and C subunits.</text>
</comment>
<dbReference type="Gene3D" id="1.10.20.60">
    <property type="entry name" value="Glu-tRNAGln amidotransferase C subunit, N-terminal domain"/>
    <property type="match status" value="1"/>
</dbReference>
<comment type="catalytic activity">
    <reaction evidence="1">
        <text>L-aspartyl-tRNA(Asn) + L-glutamine + ATP + H2O = L-asparaginyl-tRNA(Asn) + L-glutamate + ADP + phosphate + 2 H(+)</text>
        <dbReference type="Rhea" id="RHEA:14513"/>
        <dbReference type="Rhea" id="RHEA-COMP:9674"/>
        <dbReference type="Rhea" id="RHEA-COMP:9677"/>
        <dbReference type="ChEBI" id="CHEBI:15377"/>
        <dbReference type="ChEBI" id="CHEBI:15378"/>
        <dbReference type="ChEBI" id="CHEBI:29985"/>
        <dbReference type="ChEBI" id="CHEBI:30616"/>
        <dbReference type="ChEBI" id="CHEBI:43474"/>
        <dbReference type="ChEBI" id="CHEBI:58359"/>
        <dbReference type="ChEBI" id="CHEBI:78515"/>
        <dbReference type="ChEBI" id="CHEBI:78516"/>
        <dbReference type="ChEBI" id="CHEBI:456216"/>
    </reaction>
</comment>
<reference evidence="2 3" key="1">
    <citation type="journal article" date="2014" name="Genome Announc.">
        <title>Draft genome sequences of eight enterohepatic helicobacter species isolated from both laboratory and wild rodents.</title>
        <authorList>
            <person name="Sheh A."/>
            <person name="Shen Z."/>
            <person name="Fox J.G."/>
        </authorList>
    </citation>
    <scope>NUCLEOTIDE SEQUENCE [LARGE SCALE GENOMIC DNA]</scope>
    <source>
        <strain evidence="2 3">MIT 09-6949</strain>
    </source>
</reference>
<dbReference type="STRING" id="1677920.LS71_01475"/>
<dbReference type="SUPFAM" id="SSF141000">
    <property type="entry name" value="Glu-tRNAGln amidotransferase C subunit"/>
    <property type="match status" value="1"/>
</dbReference>
<dbReference type="InterPro" id="IPR036113">
    <property type="entry name" value="Asp/Glu-ADT_sf_sub_c"/>
</dbReference>
<organism evidence="2 3">
    <name type="scientific">Helicobacter jaachi</name>
    <dbReference type="NCBI Taxonomy" id="1677920"/>
    <lineage>
        <taxon>Bacteria</taxon>
        <taxon>Pseudomonadati</taxon>
        <taxon>Campylobacterota</taxon>
        <taxon>Epsilonproteobacteria</taxon>
        <taxon>Campylobacterales</taxon>
        <taxon>Helicobacteraceae</taxon>
        <taxon>Helicobacter</taxon>
    </lineage>
</organism>
<protein>
    <recommendedName>
        <fullName evidence="1">Aspartyl/glutamyl-tRNA(Asn/Gln) amidotransferase subunit C</fullName>
        <shortName evidence="1">Asp/Glu-ADT subunit C</shortName>
        <ecNumber evidence="1">6.3.5.-</ecNumber>
    </recommendedName>
</protein>
<accession>A0A4U8TBD1</accession>
<dbReference type="GO" id="GO:0050567">
    <property type="term" value="F:glutaminyl-tRNA synthase (glutamine-hydrolyzing) activity"/>
    <property type="evidence" value="ECO:0007669"/>
    <property type="project" value="UniProtKB-UniRule"/>
</dbReference>
<dbReference type="Proteomes" id="UP000029733">
    <property type="component" value="Unassembled WGS sequence"/>
</dbReference>
<evidence type="ECO:0000256" key="1">
    <source>
        <dbReference type="HAMAP-Rule" id="MF_00122"/>
    </source>
</evidence>